<comment type="caution">
    <text evidence="1">The sequence shown here is derived from an EMBL/GenBank/DDBJ whole genome shotgun (WGS) entry which is preliminary data.</text>
</comment>
<feature type="non-terminal residue" evidence="1">
    <location>
        <position position="1"/>
    </location>
</feature>
<accession>A0ABQ9TUB3</accession>
<evidence type="ECO:0000313" key="1">
    <source>
        <dbReference type="EMBL" id="KAK2088369.1"/>
    </source>
</evidence>
<name>A0ABQ9TUB3_SAGOE</name>
<sequence length="50" mass="5479">RRDGLNPASFATLAISMESFYGKPTDQRQSNPSGMEAEFSWMISAPTLLA</sequence>
<proteinExistence type="predicted"/>
<reference evidence="1 2" key="1">
    <citation type="submission" date="2023-05" db="EMBL/GenBank/DDBJ databases">
        <title>B98-5 Cell Line De Novo Hybrid Assembly: An Optical Mapping Approach.</title>
        <authorList>
            <person name="Kananen K."/>
            <person name="Auerbach J.A."/>
            <person name="Kautto E."/>
            <person name="Blachly J.S."/>
        </authorList>
    </citation>
    <scope>NUCLEOTIDE SEQUENCE [LARGE SCALE GENOMIC DNA]</scope>
    <source>
        <strain evidence="1">B95-8</strain>
        <tissue evidence="1">Cell line</tissue>
    </source>
</reference>
<protein>
    <submittedName>
        <fullName evidence="1">Uncharacterized protein</fullName>
    </submittedName>
</protein>
<dbReference type="Proteomes" id="UP001266305">
    <property type="component" value="Unassembled WGS sequence"/>
</dbReference>
<evidence type="ECO:0000313" key="2">
    <source>
        <dbReference type="Proteomes" id="UP001266305"/>
    </source>
</evidence>
<gene>
    <name evidence="1" type="ORF">P7K49_034276</name>
</gene>
<organism evidence="1 2">
    <name type="scientific">Saguinus oedipus</name>
    <name type="common">Cotton-top tamarin</name>
    <name type="synonym">Oedipomidas oedipus</name>
    <dbReference type="NCBI Taxonomy" id="9490"/>
    <lineage>
        <taxon>Eukaryota</taxon>
        <taxon>Metazoa</taxon>
        <taxon>Chordata</taxon>
        <taxon>Craniata</taxon>
        <taxon>Vertebrata</taxon>
        <taxon>Euteleostomi</taxon>
        <taxon>Mammalia</taxon>
        <taxon>Eutheria</taxon>
        <taxon>Euarchontoglires</taxon>
        <taxon>Primates</taxon>
        <taxon>Haplorrhini</taxon>
        <taxon>Platyrrhini</taxon>
        <taxon>Cebidae</taxon>
        <taxon>Callitrichinae</taxon>
        <taxon>Saguinus</taxon>
    </lineage>
</organism>
<dbReference type="EMBL" id="JASSZA010000019">
    <property type="protein sequence ID" value="KAK2088369.1"/>
    <property type="molecule type" value="Genomic_DNA"/>
</dbReference>
<keyword evidence="2" id="KW-1185">Reference proteome</keyword>